<dbReference type="AlphaFoldDB" id="A0A5C5XF32"/>
<reference evidence="5 6" key="1">
    <citation type="submission" date="2019-02" db="EMBL/GenBank/DDBJ databases">
        <title>Deep-cultivation of Planctomycetes and their phenomic and genomic characterization uncovers novel biology.</title>
        <authorList>
            <person name="Wiegand S."/>
            <person name="Jogler M."/>
            <person name="Boedeker C."/>
            <person name="Pinto D."/>
            <person name="Vollmers J."/>
            <person name="Rivas-Marin E."/>
            <person name="Kohn T."/>
            <person name="Peeters S.H."/>
            <person name="Heuer A."/>
            <person name="Rast P."/>
            <person name="Oberbeckmann S."/>
            <person name="Bunk B."/>
            <person name="Jeske O."/>
            <person name="Meyerdierks A."/>
            <person name="Storesund J.E."/>
            <person name="Kallscheuer N."/>
            <person name="Luecker S."/>
            <person name="Lage O.M."/>
            <person name="Pohl T."/>
            <person name="Merkel B.J."/>
            <person name="Hornburger P."/>
            <person name="Mueller R.-W."/>
            <person name="Bruemmer F."/>
            <person name="Labrenz M."/>
            <person name="Spormann A.M."/>
            <person name="Op Den Camp H."/>
            <person name="Overmann J."/>
            <person name="Amann R."/>
            <person name="Jetten M.S.M."/>
            <person name="Mascher T."/>
            <person name="Medema M.H."/>
            <person name="Devos D.P."/>
            <person name="Kaster A.-K."/>
            <person name="Ovreas L."/>
            <person name="Rohde M."/>
            <person name="Galperin M.Y."/>
            <person name="Jogler C."/>
        </authorList>
    </citation>
    <scope>NUCLEOTIDE SEQUENCE [LARGE SCALE GENOMIC DNA]</scope>
    <source>
        <strain evidence="5 6">Pan54</strain>
    </source>
</reference>
<dbReference type="GO" id="GO:0005524">
    <property type="term" value="F:ATP binding"/>
    <property type="evidence" value="ECO:0007669"/>
    <property type="project" value="UniProtKB-KW"/>
</dbReference>
<dbReference type="PANTHER" id="PTHR43038:SF3">
    <property type="entry name" value="ABC TRANSPORTER G FAMILY MEMBER 20 ISOFORM X1"/>
    <property type="match status" value="1"/>
</dbReference>
<dbReference type="PROSITE" id="PS00211">
    <property type="entry name" value="ABC_TRANSPORTER_1"/>
    <property type="match status" value="1"/>
</dbReference>
<dbReference type="Gene3D" id="3.40.50.300">
    <property type="entry name" value="P-loop containing nucleotide triphosphate hydrolases"/>
    <property type="match status" value="2"/>
</dbReference>
<dbReference type="InterPro" id="IPR003439">
    <property type="entry name" value="ABC_transporter-like_ATP-bd"/>
</dbReference>
<feature type="domain" description="ABC transporter" evidence="4">
    <location>
        <begin position="13"/>
        <end position="247"/>
    </location>
</feature>
<feature type="region of interest" description="Disordered" evidence="3">
    <location>
        <begin position="318"/>
        <end position="338"/>
    </location>
</feature>
<comment type="caution">
    <text evidence="5">The sequence shown here is derived from an EMBL/GenBank/DDBJ whole genome shotgun (WGS) entry which is preliminary data.</text>
</comment>
<gene>
    <name evidence="5" type="primary">ybhF_2</name>
    <name evidence="5" type="ORF">Pan54_24330</name>
</gene>
<sequence>MTARMTTDDQIALTCQNVTKSFRAGSRIVTAVKNLDVEVHVGKITGLIGPDGAGKTTLMRLAAGLLRADSGTVNVLGLDAARQTLTVQASVGYMPQRFGLYEDLSVQENLDLYADLQGVPVSARKTRYDELMHMTGLAPFTKRLAGKLSGGMKQKLGLACTLVHPPRLLLLDEPTVGVDPVSRRELWAIVARFVKEEGTTVLLSTAYLDEAERCDEVIMLDEGQLIGQGPPSQFSDPLAGHTFKVRIPNRKNRDVQEMLAGQPGVVDAVIQGDAVRLVLARDAEPSVETLLPDEKSATVDAVPPRFEDGFITMLRERHGEGMKPPERTATDSNGKPSDADGTVIIVRDVKRRFGDFYAVKGISFDVTRGEVFGLLGANGAGKTTMFRMLCGLLPASDGKLQVAGIDVRKTAAKARARIGYMSQKFSLYGTLSVADNLQFFSSAYGLSGRRRRDRVDWATDEFELKPVLDDNSGALPLGYKQRLALACSLMHEPEIIFLDEPTSGVDPLARREFWHRINTLASAGVTVLVTTHFMEEAEYCDHMAIMMAGEVLAFGTPQEIKQSASSEENPEPTMEDAFIHLIETQEESLAPSRPNE</sequence>
<dbReference type="SUPFAM" id="SSF52540">
    <property type="entry name" value="P-loop containing nucleoside triphosphate hydrolases"/>
    <property type="match status" value="2"/>
</dbReference>
<dbReference type="PANTHER" id="PTHR43038">
    <property type="entry name" value="ATP-BINDING CASSETTE, SUB-FAMILY H, MEMBER 1"/>
    <property type="match status" value="1"/>
</dbReference>
<evidence type="ECO:0000313" key="6">
    <source>
        <dbReference type="Proteomes" id="UP000316095"/>
    </source>
</evidence>
<keyword evidence="6" id="KW-1185">Reference proteome</keyword>
<accession>A0A5C5XF32</accession>
<protein>
    <submittedName>
        <fullName evidence="5">Putative ABC transporter ATP-binding protein YbhF</fullName>
    </submittedName>
</protein>
<dbReference type="EMBL" id="SJPG01000001">
    <property type="protein sequence ID" value="TWT61696.1"/>
    <property type="molecule type" value="Genomic_DNA"/>
</dbReference>
<dbReference type="InterPro" id="IPR003593">
    <property type="entry name" value="AAA+_ATPase"/>
</dbReference>
<feature type="compositionally biased region" description="Basic and acidic residues" evidence="3">
    <location>
        <begin position="318"/>
        <end position="329"/>
    </location>
</feature>
<name>A0A5C5XF32_9PLAN</name>
<dbReference type="InterPro" id="IPR017871">
    <property type="entry name" value="ABC_transporter-like_CS"/>
</dbReference>
<dbReference type="InterPro" id="IPR027417">
    <property type="entry name" value="P-loop_NTPase"/>
</dbReference>
<evidence type="ECO:0000256" key="2">
    <source>
        <dbReference type="ARBA" id="ARBA00022840"/>
    </source>
</evidence>
<dbReference type="GO" id="GO:0016887">
    <property type="term" value="F:ATP hydrolysis activity"/>
    <property type="evidence" value="ECO:0007669"/>
    <property type="project" value="InterPro"/>
</dbReference>
<dbReference type="SMART" id="SM00382">
    <property type="entry name" value="AAA"/>
    <property type="match status" value="2"/>
</dbReference>
<evidence type="ECO:0000256" key="3">
    <source>
        <dbReference type="SAM" id="MobiDB-lite"/>
    </source>
</evidence>
<dbReference type="CDD" id="cd03230">
    <property type="entry name" value="ABC_DR_subfamily_A"/>
    <property type="match status" value="2"/>
</dbReference>
<evidence type="ECO:0000256" key="1">
    <source>
        <dbReference type="ARBA" id="ARBA00022741"/>
    </source>
</evidence>
<dbReference type="Pfam" id="PF00005">
    <property type="entry name" value="ABC_tran"/>
    <property type="match status" value="2"/>
</dbReference>
<keyword evidence="2 5" id="KW-0067">ATP-binding</keyword>
<dbReference type="Proteomes" id="UP000316095">
    <property type="component" value="Unassembled WGS sequence"/>
</dbReference>
<feature type="domain" description="ABC transporter" evidence="4">
    <location>
        <begin position="344"/>
        <end position="573"/>
    </location>
</feature>
<proteinExistence type="predicted"/>
<dbReference type="PROSITE" id="PS50893">
    <property type="entry name" value="ABC_TRANSPORTER_2"/>
    <property type="match status" value="2"/>
</dbReference>
<keyword evidence="1" id="KW-0547">Nucleotide-binding</keyword>
<evidence type="ECO:0000259" key="4">
    <source>
        <dbReference type="PROSITE" id="PS50893"/>
    </source>
</evidence>
<evidence type="ECO:0000313" key="5">
    <source>
        <dbReference type="EMBL" id="TWT61696.1"/>
    </source>
</evidence>
<organism evidence="5 6">
    <name type="scientific">Rubinisphaera italica</name>
    <dbReference type="NCBI Taxonomy" id="2527969"/>
    <lineage>
        <taxon>Bacteria</taxon>
        <taxon>Pseudomonadati</taxon>
        <taxon>Planctomycetota</taxon>
        <taxon>Planctomycetia</taxon>
        <taxon>Planctomycetales</taxon>
        <taxon>Planctomycetaceae</taxon>
        <taxon>Rubinisphaera</taxon>
    </lineage>
</organism>